<protein>
    <submittedName>
        <fullName evidence="7">C2 domain-containing protein</fullName>
    </submittedName>
</protein>
<evidence type="ECO:0000313" key="6">
    <source>
        <dbReference type="Proteomes" id="UP000274756"/>
    </source>
</evidence>
<organism evidence="5 7">
    <name type="scientific">Dracunculus medinensis</name>
    <name type="common">Guinea worm</name>
    <dbReference type="NCBI Taxonomy" id="318479"/>
    <lineage>
        <taxon>Eukaryota</taxon>
        <taxon>Metazoa</taxon>
        <taxon>Ecdysozoa</taxon>
        <taxon>Nematoda</taxon>
        <taxon>Chromadorea</taxon>
        <taxon>Rhabditida</taxon>
        <taxon>Spirurina</taxon>
        <taxon>Dracunculoidea</taxon>
        <taxon>Dracunculidae</taxon>
        <taxon>Dracunculus</taxon>
    </lineage>
</organism>
<evidence type="ECO:0000313" key="4">
    <source>
        <dbReference type="EMBL" id="VDN56490.1"/>
    </source>
</evidence>
<proteinExistence type="inferred from homology"/>
<dbReference type="CDD" id="cd08690">
    <property type="entry name" value="C2_Freud-1"/>
    <property type="match status" value="1"/>
</dbReference>
<dbReference type="InterPro" id="IPR000008">
    <property type="entry name" value="C2_dom"/>
</dbReference>
<dbReference type="SMART" id="SM00239">
    <property type="entry name" value="C2"/>
    <property type="match status" value="1"/>
</dbReference>
<sequence>MDFSSVEIALYGDVEKDEDLLAELMKLEAEEKSQNACSNLSSDKNRSISHDVPKRGNFGQRAINLAEMNSSLIHEALTDIDDSMDDEEEITDPDLLAELSHIVEEELSESKTKENCCESTVNPSETPVDSVLLERLQKLNVDYTKMCEMLQNEKDSAKFRRCKRAITKLNELMKNVSAGKKIDENDIPAPLYLSSSIVKNSELNASSACCAQNDVSSTTSLPIPKDTSLPIPKDTSLPIPKESYPPPIPPRKSSTAFEQNIPSSTIEKASIDNDAIIAETVNSSNNVVELDSLKLLENPNGSNSNVSSSSPISDINQMKALLQRRKDAYVNNARLANAAGDKKVAYEYYSIAKLFDKAIEAVNNGEVSECSENDLPPYPTPYKKKENTVSSPSPKTLLDGLVQRLERYTVLCEKAKADNDARKYRMNLRIIKQYEEAIRACRMGKAIDTSGLPCPPGFPSLPNTSKDNSLIQTSEFAPSASQFNSRVNHEIGPFAATVPLNSRDGCKSRQSNQLEFLQKRQLLFKQAALFAKQKGDIIAAKKYLLASKVVKGFDPMIKASKAGLPVNISKAPIPPQMQAISKNLKPALSPQESLDSSAVIQGNRGDIFAVMELDLIRQVRLCEENRLAFAKLGDVPRVKLFESWLTNTKRDLIQLRQLAKSGASLPKFRYEVRNFPSLDVCTEVNENQLELTIICVLDSKLPAGWQPCDGNIFVKYDFSFPHDNHQVGKTKVVYGSNSPEFNEKFLLNANRKSRQLLRVIKRNCLKFEVYQKGGFLRSDKLLGTSDCKLVVLEEKTEIHESVSLMDGRKPAGGKIEYKVRIREPFGENKLNVSQGKWLVLEM</sequence>
<evidence type="ECO:0000313" key="7">
    <source>
        <dbReference type="WBParaSite" id="DME_0000210301-mRNA-1"/>
    </source>
</evidence>
<reference evidence="4 6" key="2">
    <citation type="submission" date="2018-11" db="EMBL/GenBank/DDBJ databases">
        <authorList>
            <consortium name="Pathogen Informatics"/>
        </authorList>
    </citation>
    <scope>NUCLEOTIDE SEQUENCE [LARGE SCALE GENOMIC DNA]</scope>
</reference>
<dbReference type="PANTHER" id="PTHR13076">
    <property type="entry name" value="COILED-COIL AND C2 DOMAIN-CONTAINING PROTEIN 1-LIKE"/>
    <property type="match status" value="1"/>
</dbReference>
<evidence type="ECO:0000256" key="2">
    <source>
        <dbReference type="SAM" id="MobiDB-lite"/>
    </source>
</evidence>
<dbReference type="InterPro" id="IPR035892">
    <property type="entry name" value="C2_domain_sf"/>
</dbReference>
<evidence type="ECO:0000256" key="1">
    <source>
        <dbReference type="ARBA" id="ARBA00010672"/>
    </source>
</evidence>
<dbReference type="SMART" id="SM00685">
    <property type="entry name" value="DM14"/>
    <property type="match status" value="4"/>
</dbReference>
<reference evidence="7" key="1">
    <citation type="submission" date="2017-02" db="UniProtKB">
        <authorList>
            <consortium name="WormBaseParasite"/>
        </authorList>
    </citation>
    <scope>IDENTIFICATION</scope>
</reference>
<dbReference type="WBParaSite" id="DME_0000210301-mRNA-1">
    <property type="protein sequence ID" value="DME_0000210301-mRNA-1"/>
    <property type="gene ID" value="DME_0000210301"/>
</dbReference>
<evidence type="ECO:0000259" key="3">
    <source>
        <dbReference type="PROSITE" id="PS50004"/>
    </source>
</evidence>
<dbReference type="AlphaFoldDB" id="A0A0N4U5H8"/>
<dbReference type="Proteomes" id="UP000274756">
    <property type="component" value="Unassembled WGS sequence"/>
</dbReference>
<dbReference type="OrthoDB" id="19996at2759"/>
<evidence type="ECO:0000313" key="5">
    <source>
        <dbReference type="Proteomes" id="UP000038040"/>
    </source>
</evidence>
<dbReference type="Proteomes" id="UP000038040">
    <property type="component" value="Unplaced"/>
</dbReference>
<feature type="region of interest" description="Disordered" evidence="2">
    <location>
        <begin position="219"/>
        <end position="256"/>
    </location>
</feature>
<dbReference type="InterPro" id="IPR037772">
    <property type="entry name" value="C2_Freud"/>
</dbReference>
<dbReference type="Pfam" id="PF00168">
    <property type="entry name" value="C2"/>
    <property type="match status" value="1"/>
</dbReference>
<name>A0A0N4U5H8_DRAME</name>
<dbReference type="GO" id="GO:0001227">
    <property type="term" value="F:DNA-binding transcription repressor activity, RNA polymerase II-specific"/>
    <property type="evidence" value="ECO:0007669"/>
    <property type="project" value="InterPro"/>
</dbReference>
<dbReference type="InterPro" id="IPR039725">
    <property type="entry name" value="CC2D1A/B"/>
</dbReference>
<dbReference type="STRING" id="318479.A0A0N4U5H8"/>
<comment type="similarity">
    <text evidence="1">Belongs to the CC2D1 family.</text>
</comment>
<dbReference type="Pfam" id="PF21528">
    <property type="entry name" value="CC2D1A-B_DM14"/>
    <property type="match status" value="2"/>
</dbReference>
<accession>A0A0N4U5H8</accession>
<dbReference type="SUPFAM" id="SSF49562">
    <property type="entry name" value="C2 domain (Calcium/lipid-binding domain, CaLB)"/>
    <property type="match status" value="1"/>
</dbReference>
<dbReference type="Gene3D" id="2.60.40.150">
    <property type="entry name" value="C2 domain"/>
    <property type="match status" value="1"/>
</dbReference>
<dbReference type="EMBL" id="UYYG01001156">
    <property type="protein sequence ID" value="VDN56490.1"/>
    <property type="molecule type" value="Genomic_DNA"/>
</dbReference>
<dbReference type="PANTHER" id="PTHR13076:SF9">
    <property type="entry name" value="COILED-COIL AND C2 DOMAIN-CONTAINING PROTEIN 1-LIKE"/>
    <property type="match status" value="1"/>
</dbReference>
<dbReference type="PROSITE" id="PS50004">
    <property type="entry name" value="C2"/>
    <property type="match status" value="1"/>
</dbReference>
<keyword evidence="6" id="KW-1185">Reference proteome</keyword>
<feature type="domain" description="C2" evidence="3">
    <location>
        <begin position="664"/>
        <end position="802"/>
    </location>
</feature>
<dbReference type="InterPro" id="IPR006608">
    <property type="entry name" value="CC2D1A/B_DM14"/>
</dbReference>
<gene>
    <name evidence="4" type="ORF">DME_LOCUS6463</name>
</gene>